<feature type="transmembrane region" description="Helical" evidence="1">
    <location>
        <begin position="70"/>
        <end position="88"/>
    </location>
</feature>
<evidence type="ECO:0000259" key="3">
    <source>
        <dbReference type="Pfam" id="PF19124"/>
    </source>
</evidence>
<feature type="transmembrane region" description="Helical" evidence="1">
    <location>
        <begin position="250"/>
        <end position="271"/>
    </location>
</feature>
<gene>
    <name evidence="4" type="ORF">GCM10009839_15260</name>
</gene>
<feature type="transmembrane region" description="Helical" evidence="1">
    <location>
        <begin position="124"/>
        <end position="143"/>
    </location>
</feature>
<keyword evidence="1" id="KW-0472">Membrane</keyword>
<feature type="transmembrane region" description="Helical" evidence="1">
    <location>
        <begin position="344"/>
        <end position="367"/>
    </location>
</feature>
<reference evidence="5" key="1">
    <citation type="journal article" date="2019" name="Int. J. Syst. Evol. Microbiol.">
        <title>The Global Catalogue of Microorganisms (GCM) 10K type strain sequencing project: providing services to taxonomists for standard genome sequencing and annotation.</title>
        <authorList>
            <consortium name="The Broad Institute Genomics Platform"/>
            <consortium name="The Broad Institute Genome Sequencing Center for Infectious Disease"/>
            <person name="Wu L."/>
            <person name="Ma J."/>
        </authorList>
    </citation>
    <scope>NUCLEOTIDE SEQUENCE [LARGE SCALE GENOMIC DNA]</scope>
    <source>
        <strain evidence="5">JCM 16014</strain>
    </source>
</reference>
<dbReference type="Proteomes" id="UP001500751">
    <property type="component" value="Unassembled WGS sequence"/>
</dbReference>
<feature type="transmembrane region" description="Helical" evidence="1">
    <location>
        <begin position="173"/>
        <end position="195"/>
    </location>
</feature>
<feature type="transmembrane region" description="Helical" evidence="1">
    <location>
        <begin position="215"/>
        <end position="238"/>
    </location>
</feature>
<dbReference type="PANTHER" id="PTHR37810:SF9">
    <property type="entry name" value="MEMBRANE PROTEIN"/>
    <property type="match status" value="1"/>
</dbReference>
<evidence type="ECO:0000256" key="1">
    <source>
        <dbReference type="SAM" id="Phobius"/>
    </source>
</evidence>
<proteinExistence type="predicted"/>
<dbReference type="InterPro" id="IPR014574">
    <property type="entry name" value="UCP032908"/>
</dbReference>
<feature type="transmembrane region" description="Helical" evidence="1">
    <location>
        <begin position="45"/>
        <end position="64"/>
    </location>
</feature>
<dbReference type="InterPro" id="IPR043831">
    <property type="entry name" value="DUF5808"/>
</dbReference>
<dbReference type="InterPro" id="IPR012867">
    <property type="entry name" value="DUF1648"/>
</dbReference>
<feature type="domain" description="DUF1648" evidence="2">
    <location>
        <begin position="132"/>
        <end position="180"/>
    </location>
</feature>
<dbReference type="PIRSF" id="PIRSF032908">
    <property type="entry name" value="UCP032908"/>
    <property type="match status" value="1"/>
</dbReference>
<dbReference type="Pfam" id="PF19124">
    <property type="entry name" value="DUF5808"/>
    <property type="match status" value="1"/>
</dbReference>
<keyword evidence="5" id="KW-1185">Reference proteome</keyword>
<keyword evidence="1" id="KW-0812">Transmembrane</keyword>
<organism evidence="4 5">
    <name type="scientific">Catenulispora yoronensis</name>
    <dbReference type="NCBI Taxonomy" id="450799"/>
    <lineage>
        <taxon>Bacteria</taxon>
        <taxon>Bacillati</taxon>
        <taxon>Actinomycetota</taxon>
        <taxon>Actinomycetes</taxon>
        <taxon>Catenulisporales</taxon>
        <taxon>Catenulisporaceae</taxon>
        <taxon>Catenulispora</taxon>
    </lineage>
</organism>
<dbReference type="EMBL" id="BAAAQN010000006">
    <property type="protein sequence ID" value="GAA2019706.1"/>
    <property type="molecule type" value="Genomic_DNA"/>
</dbReference>
<dbReference type="Pfam" id="PF07853">
    <property type="entry name" value="DUF1648"/>
    <property type="match status" value="1"/>
</dbReference>
<evidence type="ECO:0000313" key="4">
    <source>
        <dbReference type="EMBL" id="GAA2019706.1"/>
    </source>
</evidence>
<keyword evidence="1" id="KW-1133">Transmembrane helix</keyword>
<evidence type="ECO:0000313" key="5">
    <source>
        <dbReference type="Proteomes" id="UP001500751"/>
    </source>
</evidence>
<evidence type="ECO:0000259" key="2">
    <source>
        <dbReference type="Pfam" id="PF07853"/>
    </source>
</evidence>
<protein>
    <submittedName>
        <fullName evidence="4">DUF1648 domain-containing protein</fullName>
    </submittedName>
</protein>
<dbReference type="PANTHER" id="PTHR37810">
    <property type="entry name" value="IMMUNITY PROTEIN SDPI"/>
    <property type="match status" value="1"/>
</dbReference>
<sequence>MVPILLIGGLTLLTPMLTPRTVRFGVRVPAERLGEPALAEALRRYRAGVVAVTAVAVLIALFVATSTAAWLAGVAVEVAGTFAVYLVARAHVAAAKHEGRWFEGLKQVTVADTALRTSPEPFPWAWSLPAVLVVAATAVFGAVRYPDMPDRLVTHYDASGHPTSYADKSFGSAFALVAVQIAITALIVVLTRVTVRGKANLDVQDPHAAERQRRFVAIMSRCLLLFAAATALTLAVTALTTWDVIGSTGWTPVLLLAPVAIATVGLVVVVVRVGQGGSRLPVDAAAAAAAAGNEVAGAAAGNSAPGTVNRDDDRFWKAGVVYFNRDDPAVWVQKRFGVGWTVNFARPAALAFLVGIVVLAIVIPLLLR</sequence>
<comment type="caution">
    <text evidence="4">The sequence shown here is derived from an EMBL/GenBank/DDBJ whole genome shotgun (WGS) entry which is preliminary data.</text>
</comment>
<feature type="domain" description="DUF5808" evidence="3">
    <location>
        <begin position="325"/>
        <end position="349"/>
    </location>
</feature>
<accession>A0ABP5FBA1</accession>
<name>A0ABP5FBA1_9ACTN</name>